<gene>
    <name evidence="2" type="ORF">jhhlp_006956</name>
</gene>
<keyword evidence="1" id="KW-1133">Transmembrane helix</keyword>
<feature type="transmembrane region" description="Helical" evidence="1">
    <location>
        <begin position="33"/>
        <end position="56"/>
    </location>
</feature>
<comment type="caution">
    <text evidence="2">The sequence shown here is derived from an EMBL/GenBank/DDBJ whole genome shotgun (WGS) entry which is preliminary data.</text>
</comment>
<keyword evidence="3" id="KW-1185">Reference proteome</keyword>
<sequence length="87" mass="9561">MGNEGDRDYILAPASPNFSNGSLGNAGTSIPHYSLLVLVWTSFSAAFLFVVLYTVVRFNVSSHLSVNNYFIFLALATLLILYILKTI</sequence>
<dbReference type="EMBL" id="NLAX01001034">
    <property type="protein sequence ID" value="PKS06210.1"/>
    <property type="molecule type" value="Genomic_DNA"/>
</dbReference>
<keyword evidence="1" id="KW-0812">Transmembrane</keyword>
<proteinExistence type="predicted"/>
<evidence type="ECO:0000313" key="2">
    <source>
        <dbReference type="EMBL" id="PKS06210.1"/>
    </source>
</evidence>
<dbReference type="OrthoDB" id="444631at2759"/>
<dbReference type="InParanoid" id="A0A2N3N1A7"/>
<keyword evidence="1" id="KW-0472">Membrane</keyword>
<protein>
    <submittedName>
        <fullName evidence="2">Uncharacterized protein</fullName>
    </submittedName>
</protein>
<evidence type="ECO:0000313" key="3">
    <source>
        <dbReference type="Proteomes" id="UP000233524"/>
    </source>
</evidence>
<organism evidence="2 3">
    <name type="scientific">Lomentospora prolificans</name>
    <dbReference type="NCBI Taxonomy" id="41688"/>
    <lineage>
        <taxon>Eukaryota</taxon>
        <taxon>Fungi</taxon>
        <taxon>Dikarya</taxon>
        <taxon>Ascomycota</taxon>
        <taxon>Pezizomycotina</taxon>
        <taxon>Sordariomycetes</taxon>
        <taxon>Hypocreomycetidae</taxon>
        <taxon>Microascales</taxon>
        <taxon>Microascaceae</taxon>
        <taxon>Lomentospora</taxon>
    </lineage>
</organism>
<accession>A0A2N3N1A7</accession>
<dbReference type="AlphaFoldDB" id="A0A2N3N1A7"/>
<name>A0A2N3N1A7_9PEZI</name>
<dbReference type="Proteomes" id="UP000233524">
    <property type="component" value="Unassembled WGS sequence"/>
</dbReference>
<reference evidence="2 3" key="1">
    <citation type="journal article" date="2017" name="G3 (Bethesda)">
        <title>First Draft Genome Sequence of the Pathogenic Fungus Lomentospora prolificans (Formerly Scedosporium prolificans).</title>
        <authorList>
            <person name="Luo R."/>
            <person name="Zimin A."/>
            <person name="Workman R."/>
            <person name="Fan Y."/>
            <person name="Pertea G."/>
            <person name="Grossman N."/>
            <person name="Wear M.P."/>
            <person name="Jia B."/>
            <person name="Miller H."/>
            <person name="Casadevall A."/>
            <person name="Timp W."/>
            <person name="Zhang S.X."/>
            <person name="Salzberg S.L."/>
        </authorList>
    </citation>
    <scope>NUCLEOTIDE SEQUENCE [LARGE SCALE GENOMIC DNA]</scope>
    <source>
        <strain evidence="2 3">JHH-5317</strain>
    </source>
</reference>
<dbReference type="VEuPathDB" id="FungiDB:jhhlp_006956"/>
<evidence type="ECO:0000256" key="1">
    <source>
        <dbReference type="SAM" id="Phobius"/>
    </source>
</evidence>
<feature type="transmembrane region" description="Helical" evidence="1">
    <location>
        <begin position="68"/>
        <end position="84"/>
    </location>
</feature>